<protein>
    <recommendedName>
        <fullName evidence="3">DUF4148 domain-containing protein</fullName>
    </recommendedName>
</protein>
<proteinExistence type="predicted"/>
<accession>A0A212LA98</accession>
<keyword evidence="1" id="KW-0732">Signal</keyword>
<dbReference type="AlphaFoldDB" id="A0A212LA98"/>
<gene>
    <name evidence="2" type="ORF">KL86PLE_130240</name>
</gene>
<feature type="signal peptide" evidence="1">
    <location>
        <begin position="1"/>
        <end position="22"/>
    </location>
</feature>
<organism evidence="2">
    <name type="scientific">uncultured Pleomorphomonas sp</name>
    <dbReference type="NCBI Taxonomy" id="442121"/>
    <lineage>
        <taxon>Bacteria</taxon>
        <taxon>Pseudomonadati</taxon>
        <taxon>Pseudomonadota</taxon>
        <taxon>Alphaproteobacteria</taxon>
        <taxon>Hyphomicrobiales</taxon>
        <taxon>Pleomorphomonadaceae</taxon>
        <taxon>Pleomorphomonas</taxon>
        <taxon>environmental samples</taxon>
    </lineage>
</organism>
<evidence type="ECO:0000313" key="2">
    <source>
        <dbReference type="EMBL" id="SCM74502.1"/>
    </source>
</evidence>
<dbReference type="EMBL" id="FMJD01000005">
    <property type="protein sequence ID" value="SCM74502.1"/>
    <property type="molecule type" value="Genomic_DNA"/>
</dbReference>
<sequence length="122" mass="12094">MNAKFLAAAAFAVALVPAIASAETFYDPSVDSGSSPFVELPTQVNPANAAAAAADAQRYANVAGDAVIGTHGASAQTVVEYDPGAGDGQSSFVTKLIVPGAGAPIASQRSLPYADNADLIGN</sequence>
<feature type="chain" id="PRO_5012488012" description="DUF4148 domain-containing protein" evidence="1">
    <location>
        <begin position="23"/>
        <end position="122"/>
    </location>
</feature>
<evidence type="ECO:0008006" key="3">
    <source>
        <dbReference type="Google" id="ProtNLM"/>
    </source>
</evidence>
<evidence type="ECO:0000256" key="1">
    <source>
        <dbReference type="SAM" id="SignalP"/>
    </source>
</evidence>
<name>A0A212LA98_9HYPH</name>
<reference evidence="2" key="1">
    <citation type="submission" date="2016-08" db="EMBL/GenBank/DDBJ databases">
        <authorList>
            <person name="Seilhamer J.J."/>
        </authorList>
    </citation>
    <scope>NUCLEOTIDE SEQUENCE</scope>
    <source>
        <strain evidence="2">86</strain>
    </source>
</reference>
<dbReference type="RefSeq" id="WP_288199761.1">
    <property type="nucleotide sequence ID" value="NZ_LT608334.1"/>
</dbReference>